<evidence type="ECO:0000313" key="1">
    <source>
        <dbReference type="EMBL" id="MBA4451627.1"/>
    </source>
</evidence>
<protein>
    <submittedName>
        <fullName evidence="1">CBS domain-containing protein</fullName>
    </submittedName>
</protein>
<accession>A0AC60VWA2</accession>
<dbReference type="Proteomes" id="UP000559653">
    <property type="component" value="Unassembled WGS sequence"/>
</dbReference>
<dbReference type="EMBL" id="JACEMZ010000001">
    <property type="protein sequence ID" value="MBA4451627.1"/>
    <property type="molecule type" value="Genomic_DNA"/>
</dbReference>
<organism evidence="1 2">
    <name type="scientific">Candidatus Nitrosomaritimum aestuariumsis</name>
    <dbReference type="NCBI Taxonomy" id="3342354"/>
    <lineage>
        <taxon>Archaea</taxon>
        <taxon>Nitrososphaerota</taxon>
        <taxon>Nitrososphaeria</taxon>
        <taxon>Nitrosopumilales</taxon>
        <taxon>Nitrosopumilaceae</taxon>
        <taxon>Candidatus Nitrosomaritimum</taxon>
    </lineage>
</organism>
<name>A0AC60VWA2_9ARCH</name>
<gene>
    <name evidence="1" type="ORF">H2B03_00390</name>
</gene>
<comment type="caution">
    <text evidence="1">The sequence shown here is derived from an EMBL/GenBank/DDBJ whole genome shotgun (WGS) entry which is preliminary data.</text>
</comment>
<evidence type="ECO:0000313" key="2">
    <source>
        <dbReference type="Proteomes" id="UP000559653"/>
    </source>
</evidence>
<proteinExistence type="predicted"/>
<sequence length="282" mass="31767">MGKFYSTSVITSPPNSSIFEVLQKMQSNLIKRIVISEDTKPIGIITERDINRFLEDNKTSKAINEIPIDHVMEKNIVLITDDLENDFYQCASKMDSLKIGSVIIVDKDENLYGIVTRTDLVKAYANIFGKKYSVKDFMNTKIVTCRKSDSIKYALSLMNQNHVSRLVVTDENGTAVGLISSNTLLTHSDYFTKGNTRSRDYLLPLNQDLVVNDLVEENLVIINQEEDLAMAASIMIKKKISGIPVLDSNNNLVGLVSKTDVVKAFSDVIPHEDLKLKYKEMY</sequence>
<reference evidence="1 2" key="1">
    <citation type="journal article" date="2020" name="Appl. Environ. Microbiol.">
        <title>Genomic Characteristics of a Novel Species of Ammonia-Oxidizing Archaea from the Jiulong River Estuary.</title>
        <authorList>
            <person name="Zou D."/>
            <person name="Wan R."/>
            <person name="Han L."/>
            <person name="Xu M.N."/>
            <person name="Liu Y."/>
            <person name="Liu H."/>
            <person name="Kao S.J."/>
            <person name="Li M."/>
        </authorList>
    </citation>
    <scope>NUCLEOTIDE SEQUENCE [LARGE SCALE GENOMIC DNA]</scope>
    <source>
        <strain evidence="1">W1bin1</strain>
    </source>
</reference>